<dbReference type="PROSITE" id="PS50902">
    <property type="entry name" value="FLAVODOXIN_LIKE"/>
    <property type="match status" value="1"/>
</dbReference>
<protein>
    <recommendedName>
        <fullName evidence="3">Flavodoxin-like domain-containing protein</fullName>
    </recommendedName>
</protein>
<evidence type="ECO:0000259" key="3">
    <source>
        <dbReference type="PROSITE" id="PS50902"/>
    </source>
</evidence>
<feature type="transmembrane region" description="Helical" evidence="2">
    <location>
        <begin position="6"/>
        <end position="24"/>
    </location>
</feature>
<organism evidence="4 5">
    <name type="scientific">Cymbomonas tetramitiformis</name>
    <dbReference type="NCBI Taxonomy" id="36881"/>
    <lineage>
        <taxon>Eukaryota</taxon>
        <taxon>Viridiplantae</taxon>
        <taxon>Chlorophyta</taxon>
        <taxon>Pyramimonadophyceae</taxon>
        <taxon>Pyramimonadales</taxon>
        <taxon>Pyramimonadaceae</taxon>
        <taxon>Cymbomonas</taxon>
    </lineage>
</organism>
<evidence type="ECO:0000256" key="1">
    <source>
        <dbReference type="SAM" id="MobiDB-lite"/>
    </source>
</evidence>
<feature type="compositionally biased region" description="Acidic residues" evidence="1">
    <location>
        <begin position="217"/>
        <end position="236"/>
    </location>
</feature>
<proteinExistence type="predicted"/>
<feature type="non-terminal residue" evidence="4">
    <location>
        <position position="308"/>
    </location>
</feature>
<dbReference type="EMBL" id="LGRX02009367">
    <property type="protein sequence ID" value="KAK3271790.1"/>
    <property type="molecule type" value="Genomic_DNA"/>
</dbReference>
<sequence length="308" mass="33875">MIGLEWCAPLAGGFFLVFLVIYFLRSRTKKSGVNASERIRTGKIFYGTQYGTALGLAKKLAENAKSIGMDLEVCDLKTYEPEELCNESLVVLILATYTDGKPTENAKWFCQWLEENNGDERVGALHLQKLNFAVFGCGNSQYSESFNVVGREVDANLAALGGRRLWPFVPGDEDGGRMEKQFSTWSHHLFPLLEKLTIHSAASRSVLPPEATAEGQSSDDEGDDEAGETGEVDMEDMGGKPSKGGKGSKEMVTPALRANLTKQGYHILGSHSGVKLCRWTKSMLRGRGGCYKHTFYGIESHRCMEATP</sequence>
<keyword evidence="2" id="KW-0812">Transmembrane</keyword>
<reference evidence="4 5" key="1">
    <citation type="journal article" date="2015" name="Genome Biol. Evol.">
        <title>Comparative Genomics of a Bacterivorous Green Alga Reveals Evolutionary Causalities and Consequences of Phago-Mixotrophic Mode of Nutrition.</title>
        <authorList>
            <person name="Burns J.A."/>
            <person name="Paasch A."/>
            <person name="Narechania A."/>
            <person name="Kim E."/>
        </authorList>
    </citation>
    <scope>NUCLEOTIDE SEQUENCE [LARGE SCALE GENOMIC DNA]</scope>
    <source>
        <strain evidence="4 5">PLY_AMNH</strain>
    </source>
</reference>
<dbReference type="PRINTS" id="PR00369">
    <property type="entry name" value="FLAVODOXIN"/>
</dbReference>
<dbReference type="GO" id="GO:0051539">
    <property type="term" value="F:4 iron, 4 sulfur cluster binding"/>
    <property type="evidence" value="ECO:0007669"/>
    <property type="project" value="InterPro"/>
</dbReference>
<name>A0AAE0L4U9_9CHLO</name>
<dbReference type="Pfam" id="PF00258">
    <property type="entry name" value="Flavodoxin_1"/>
    <property type="match status" value="1"/>
</dbReference>
<dbReference type="InterPro" id="IPR034556">
    <property type="entry name" value="tRNA_wybutosine-synthase"/>
</dbReference>
<dbReference type="Gene3D" id="3.20.20.70">
    <property type="entry name" value="Aldolase class I"/>
    <property type="match status" value="1"/>
</dbReference>
<dbReference type="InterPro" id="IPR001094">
    <property type="entry name" value="Flavdoxin-like"/>
</dbReference>
<dbReference type="SUPFAM" id="SSF52218">
    <property type="entry name" value="Flavoproteins"/>
    <property type="match status" value="1"/>
</dbReference>
<dbReference type="InterPro" id="IPR008254">
    <property type="entry name" value="Flavodoxin/NO_synth"/>
</dbReference>
<dbReference type="Proteomes" id="UP001190700">
    <property type="component" value="Unassembled WGS sequence"/>
</dbReference>
<dbReference type="PANTHER" id="PTHR13930:SF0">
    <property type="entry name" value="S-ADENOSYL-L-METHIONINE-DEPENDENT TRNA 4-DEMETHYLWYOSINE SYNTHASE TYW1-RELATED"/>
    <property type="match status" value="1"/>
</dbReference>
<dbReference type="InterPro" id="IPR029039">
    <property type="entry name" value="Flavoprotein-like_sf"/>
</dbReference>
<keyword evidence="5" id="KW-1185">Reference proteome</keyword>
<feature type="domain" description="Flavodoxin-like" evidence="3">
    <location>
        <begin position="42"/>
        <end position="190"/>
    </location>
</feature>
<dbReference type="PANTHER" id="PTHR13930">
    <property type="entry name" value="S-ADENOSYL-L-METHIONINE-DEPENDENT TRNA 4-DEMETHYLWYOSINE SYNTHASE"/>
    <property type="match status" value="1"/>
</dbReference>
<comment type="caution">
    <text evidence="4">The sequence shown here is derived from an EMBL/GenBank/DDBJ whole genome shotgun (WGS) entry which is preliminary data.</text>
</comment>
<evidence type="ECO:0000256" key="2">
    <source>
        <dbReference type="SAM" id="Phobius"/>
    </source>
</evidence>
<accession>A0AAE0L4U9</accession>
<dbReference type="InterPro" id="IPR013785">
    <property type="entry name" value="Aldolase_TIM"/>
</dbReference>
<dbReference type="GO" id="GO:0031591">
    <property type="term" value="P:wybutosine biosynthetic process"/>
    <property type="evidence" value="ECO:0007669"/>
    <property type="project" value="TreeGrafter"/>
</dbReference>
<evidence type="ECO:0000313" key="5">
    <source>
        <dbReference type="Proteomes" id="UP001190700"/>
    </source>
</evidence>
<feature type="region of interest" description="Disordered" evidence="1">
    <location>
        <begin position="208"/>
        <end position="250"/>
    </location>
</feature>
<dbReference type="GO" id="GO:0010181">
    <property type="term" value="F:FMN binding"/>
    <property type="evidence" value="ECO:0007669"/>
    <property type="project" value="InterPro"/>
</dbReference>
<dbReference type="Gene3D" id="3.40.50.360">
    <property type="match status" value="1"/>
</dbReference>
<gene>
    <name evidence="4" type="ORF">CYMTET_19886</name>
</gene>
<keyword evidence="2" id="KW-0472">Membrane</keyword>
<keyword evidence="2" id="KW-1133">Transmembrane helix</keyword>
<evidence type="ECO:0000313" key="4">
    <source>
        <dbReference type="EMBL" id="KAK3271790.1"/>
    </source>
</evidence>
<dbReference type="AlphaFoldDB" id="A0AAE0L4U9"/>